<keyword evidence="11" id="KW-1185">Reference proteome</keyword>
<keyword evidence="3" id="KW-0547">Nucleotide-binding</keyword>
<dbReference type="Gene3D" id="1.20.1110.10">
    <property type="entry name" value="Calcium-transporting ATPase, transmembrane domain"/>
    <property type="match status" value="2"/>
</dbReference>
<evidence type="ECO:0000256" key="8">
    <source>
        <dbReference type="SAM" id="Phobius"/>
    </source>
</evidence>
<dbReference type="GO" id="GO:0016020">
    <property type="term" value="C:membrane"/>
    <property type="evidence" value="ECO:0007669"/>
    <property type="project" value="UniProtKB-SubCell"/>
</dbReference>
<dbReference type="NCBIfam" id="TIGR01494">
    <property type="entry name" value="ATPase_P-type"/>
    <property type="match status" value="2"/>
</dbReference>
<dbReference type="InterPro" id="IPR023214">
    <property type="entry name" value="HAD_sf"/>
</dbReference>
<dbReference type="PANTHER" id="PTHR42861">
    <property type="entry name" value="CALCIUM-TRANSPORTING ATPASE"/>
    <property type="match status" value="1"/>
</dbReference>
<dbReference type="InterPro" id="IPR004014">
    <property type="entry name" value="ATPase_P-typ_cation-transptr_N"/>
</dbReference>
<keyword evidence="7 8" id="KW-0472">Membrane</keyword>
<evidence type="ECO:0000259" key="9">
    <source>
        <dbReference type="SMART" id="SM00831"/>
    </source>
</evidence>
<accession>A0AAX4HTE1</accession>
<feature type="transmembrane region" description="Helical" evidence="8">
    <location>
        <begin position="713"/>
        <end position="734"/>
    </location>
</feature>
<keyword evidence="2 8" id="KW-0812">Transmembrane</keyword>
<dbReference type="Gene3D" id="3.40.50.1000">
    <property type="entry name" value="HAD superfamily/HAD-like"/>
    <property type="match status" value="2"/>
</dbReference>
<dbReference type="InterPro" id="IPR044492">
    <property type="entry name" value="P_typ_ATPase_HD_dom"/>
</dbReference>
<dbReference type="SUPFAM" id="SSF56784">
    <property type="entry name" value="HAD-like"/>
    <property type="match status" value="1"/>
</dbReference>
<dbReference type="Gene3D" id="2.70.150.10">
    <property type="entry name" value="Calcium-transporting ATPase, cytoplasmic transduction domain A"/>
    <property type="match status" value="1"/>
</dbReference>
<keyword evidence="6 8" id="KW-1133">Transmembrane helix</keyword>
<reference evidence="10 11" key="1">
    <citation type="submission" date="2023-11" db="EMBL/GenBank/DDBJ databases">
        <title>Peredibacter starrii A3.12.</title>
        <authorList>
            <person name="Mitchell R.J."/>
        </authorList>
    </citation>
    <scope>NUCLEOTIDE SEQUENCE [LARGE SCALE GENOMIC DNA]</scope>
    <source>
        <strain evidence="10 11">A3.12</strain>
    </source>
</reference>
<keyword evidence="4" id="KW-0067">ATP-binding</keyword>
<dbReference type="InterPro" id="IPR023298">
    <property type="entry name" value="ATPase_P-typ_TM_dom_sf"/>
</dbReference>
<dbReference type="KEGG" id="psti:SOO65_07345"/>
<feature type="transmembrane region" description="Helical" evidence="8">
    <location>
        <begin position="47"/>
        <end position="70"/>
    </location>
</feature>
<dbReference type="InterPro" id="IPR036412">
    <property type="entry name" value="HAD-like_sf"/>
</dbReference>
<dbReference type="GO" id="GO:0016887">
    <property type="term" value="F:ATP hydrolysis activity"/>
    <property type="evidence" value="ECO:0007669"/>
    <property type="project" value="InterPro"/>
</dbReference>
<evidence type="ECO:0000256" key="1">
    <source>
        <dbReference type="ARBA" id="ARBA00004141"/>
    </source>
</evidence>
<dbReference type="GO" id="GO:0005524">
    <property type="term" value="F:ATP binding"/>
    <property type="evidence" value="ECO:0007669"/>
    <property type="project" value="UniProtKB-KW"/>
</dbReference>
<feature type="transmembrane region" description="Helical" evidence="8">
    <location>
        <begin position="76"/>
        <end position="92"/>
    </location>
</feature>
<evidence type="ECO:0000256" key="6">
    <source>
        <dbReference type="ARBA" id="ARBA00022989"/>
    </source>
</evidence>
<evidence type="ECO:0000256" key="5">
    <source>
        <dbReference type="ARBA" id="ARBA00022967"/>
    </source>
</evidence>
<dbReference type="Pfam" id="PF00689">
    <property type="entry name" value="Cation_ATPase_C"/>
    <property type="match status" value="1"/>
</dbReference>
<dbReference type="SFLD" id="SFLDF00027">
    <property type="entry name" value="p-type_atpase"/>
    <property type="match status" value="1"/>
</dbReference>
<dbReference type="InterPro" id="IPR001757">
    <property type="entry name" value="P_typ_ATPase"/>
</dbReference>
<dbReference type="InterPro" id="IPR059000">
    <property type="entry name" value="ATPase_P-type_domA"/>
</dbReference>
<dbReference type="EMBL" id="CP139487">
    <property type="protein sequence ID" value="WPU66557.1"/>
    <property type="molecule type" value="Genomic_DNA"/>
</dbReference>
<dbReference type="InterPro" id="IPR023299">
    <property type="entry name" value="ATPase_P-typ_cyto_dom_N"/>
</dbReference>
<dbReference type="Proteomes" id="UP001324634">
    <property type="component" value="Chromosome"/>
</dbReference>
<feature type="transmembrane region" description="Helical" evidence="8">
    <location>
        <begin position="807"/>
        <end position="831"/>
    </location>
</feature>
<name>A0AAX4HTE1_9BACT</name>
<evidence type="ECO:0000256" key="2">
    <source>
        <dbReference type="ARBA" id="ARBA00022692"/>
    </source>
</evidence>
<dbReference type="SUPFAM" id="SSF81665">
    <property type="entry name" value="Calcium ATPase, transmembrane domain M"/>
    <property type="match status" value="1"/>
</dbReference>
<dbReference type="AlphaFoldDB" id="A0AAX4HTE1"/>
<organism evidence="10 11">
    <name type="scientific">Peredibacter starrii</name>
    <dbReference type="NCBI Taxonomy" id="28202"/>
    <lineage>
        <taxon>Bacteria</taxon>
        <taxon>Pseudomonadati</taxon>
        <taxon>Bdellovibrionota</taxon>
        <taxon>Bacteriovoracia</taxon>
        <taxon>Bacteriovoracales</taxon>
        <taxon>Bacteriovoracaceae</taxon>
        <taxon>Peredibacter</taxon>
    </lineage>
</organism>
<dbReference type="InterPro" id="IPR006068">
    <property type="entry name" value="ATPase_P-typ_cation-transptr_C"/>
</dbReference>
<evidence type="ECO:0000313" key="11">
    <source>
        <dbReference type="Proteomes" id="UP001324634"/>
    </source>
</evidence>
<dbReference type="SUPFAM" id="SSF81660">
    <property type="entry name" value="Metal cation-transporting ATPase, ATP-binding domain N"/>
    <property type="match status" value="1"/>
</dbReference>
<dbReference type="PRINTS" id="PR00120">
    <property type="entry name" value="HATPASE"/>
</dbReference>
<gene>
    <name evidence="10" type="ORF">SOO65_07345</name>
</gene>
<feature type="transmembrane region" description="Helical" evidence="8">
    <location>
        <begin position="672"/>
        <end position="692"/>
    </location>
</feature>
<dbReference type="InterPro" id="IPR018303">
    <property type="entry name" value="ATPase_P-typ_P_site"/>
</dbReference>
<keyword evidence="5" id="KW-1278">Translocase</keyword>
<dbReference type="PROSITE" id="PS00154">
    <property type="entry name" value="ATPASE_E1_E2"/>
    <property type="match status" value="1"/>
</dbReference>
<feature type="transmembrane region" description="Helical" evidence="8">
    <location>
        <begin position="776"/>
        <end position="795"/>
    </location>
</feature>
<dbReference type="SFLD" id="SFLDG00002">
    <property type="entry name" value="C1.7:_P-type_atpase_like"/>
    <property type="match status" value="1"/>
</dbReference>
<evidence type="ECO:0000256" key="7">
    <source>
        <dbReference type="ARBA" id="ARBA00023136"/>
    </source>
</evidence>
<sequence length="838" mass="92145">MMKKPIIMKASTDQTLAGISHSESLSRLERFGHNELSSDRPRGLGRIIIGAIKEPMVLLLIGIGIIYIILGEAAEIYSLLAFLLLILAITIYQENKTEKTLSALKKLSSPRAVVIREGKQMRIPGREIVPGDIVILNEGDRVPADIELLKGGPISIDESIITGESFSVEKSPLTLPNLVLSGTLVLRGQALGKVLRTGMNTELGKIGSSLYSVKDEGTTLQKKTRRIVNKLTVLVAALTIFIILYYWYSTSDLLDGILMGLTLAMALLPNELPAVLLIFLAAGAWRISKRNVLTRKVPSIEALGSISYLCVDKTGTLTQNKMVLKKLWNGKEQINLNDQSQTLPESFHEIMEFGILATPIDPFDPMEKAIKETGIHLLEQTEHLHPDWKISREYQISDKLLAVSYAWKRKTQNNYVIGAKGAVEAIIDLCHLPPERARIIEDEMITLASMGLRVLGVASSSSPTLPEKQHDFNFEFLGLIGFEDPVRDDAKSSVEECQGAGIKVLMITGDHPATAKSIAKQIDLQNHDKVLTGSEIEQMNDQELLQKLKEVQVFCRMKPLDKLRIVTLLKSSGEVVAMTGDGVNDAPALREAQVGIAMGKRGTDVAREASSVVILDDSFSSIVASIRIGRRIYQNLQGAFTYLLAIHIPITVLSIVPVLLNLPIILLPVHIAFLHLVIEPASTTLYEALPGTSDLMKKHPRSTKSAMLSRSELLESLSSGLVLSIAVIGIYLFSLKNGLGPSDARGITFTTLTISNLFLIYIRIGKVTVGECAKHFTIIMAGSFALLALVLYTPFFRSLFRFNFLHFHDLVPCLIASFIAGLGIFVTRSIFRLNSTKF</sequence>
<feature type="transmembrane region" description="Helical" evidence="8">
    <location>
        <begin position="746"/>
        <end position="764"/>
    </location>
</feature>
<feature type="transmembrane region" description="Helical" evidence="8">
    <location>
        <begin position="260"/>
        <end position="285"/>
    </location>
</feature>
<dbReference type="Gene3D" id="3.40.1110.10">
    <property type="entry name" value="Calcium-transporting ATPase, cytoplasmic domain N"/>
    <property type="match status" value="2"/>
</dbReference>
<dbReference type="SMART" id="SM00831">
    <property type="entry name" value="Cation_ATPase_N"/>
    <property type="match status" value="1"/>
</dbReference>
<protein>
    <submittedName>
        <fullName evidence="10">Cation-translocating P-type ATPase</fullName>
    </submittedName>
</protein>
<dbReference type="Pfam" id="PF00122">
    <property type="entry name" value="E1-E2_ATPase"/>
    <property type="match status" value="1"/>
</dbReference>
<dbReference type="InterPro" id="IPR008250">
    <property type="entry name" value="ATPase_P-typ_transduc_dom_A_sf"/>
</dbReference>
<comment type="subcellular location">
    <subcellularLocation>
        <location evidence="1">Membrane</location>
        <topology evidence="1">Multi-pass membrane protein</topology>
    </subcellularLocation>
</comment>
<dbReference type="Pfam" id="PF00690">
    <property type="entry name" value="Cation_ATPase_N"/>
    <property type="match status" value="1"/>
</dbReference>
<feature type="transmembrane region" description="Helical" evidence="8">
    <location>
        <begin position="639"/>
        <end position="660"/>
    </location>
</feature>
<dbReference type="Pfam" id="PF00702">
    <property type="entry name" value="Hydrolase"/>
    <property type="match status" value="1"/>
</dbReference>
<dbReference type="SFLD" id="SFLDS00003">
    <property type="entry name" value="Haloacid_Dehalogenase"/>
    <property type="match status" value="1"/>
</dbReference>
<evidence type="ECO:0000256" key="4">
    <source>
        <dbReference type="ARBA" id="ARBA00022840"/>
    </source>
</evidence>
<dbReference type="PRINTS" id="PR00119">
    <property type="entry name" value="CATATPASE"/>
</dbReference>
<feature type="domain" description="Cation-transporting P-type ATPase N-terminal" evidence="9">
    <location>
        <begin position="6"/>
        <end position="72"/>
    </location>
</feature>
<proteinExistence type="predicted"/>
<dbReference type="SUPFAM" id="SSF81653">
    <property type="entry name" value="Calcium ATPase, transduction domain A"/>
    <property type="match status" value="1"/>
</dbReference>
<feature type="transmembrane region" description="Helical" evidence="8">
    <location>
        <begin position="231"/>
        <end position="248"/>
    </location>
</feature>
<evidence type="ECO:0000256" key="3">
    <source>
        <dbReference type="ARBA" id="ARBA00022741"/>
    </source>
</evidence>
<evidence type="ECO:0000313" key="10">
    <source>
        <dbReference type="EMBL" id="WPU66557.1"/>
    </source>
</evidence>